<dbReference type="Proteomes" id="UP001197214">
    <property type="component" value="Unassembled WGS sequence"/>
</dbReference>
<organism evidence="1 2">
    <name type="scientific">Stakelama flava</name>
    <dbReference type="NCBI Taxonomy" id="2860338"/>
    <lineage>
        <taxon>Bacteria</taxon>
        <taxon>Pseudomonadati</taxon>
        <taxon>Pseudomonadota</taxon>
        <taxon>Alphaproteobacteria</taxon>
        <taxon>Sphingomonadales</taxon>
        <taxon>Sphingomonadaceae</taxon>
        <taxon>Stakelama</taxon>
    </lineage>
</organism>
<name>A0ABS6XKA9_9SPHN</name>
<dbReference type="EMBL" id="JAHWZX010000004">
    <property type="protein sequence ID" value="MBW4330364.1"/>
    <property type="molecule type" value="Genomic_DNA"/>
</dbReference>
<accession>A0ABS6XKA9</accession>
<dbReference type="RefSeq" id="WP_219237481.1">
    <property type="nucleotide sequence ID" value="NZ_JAHWZX010000004.1"/>
</dbReference>
<protein>
    <submittedName>
        <fullName evidence="1">HPr-rel-A system PqqD family peptide chaperone</fullName>
    </submittedName>
</protein>
<evidence type="ECO:0000313" key="2">
    <source>
        <dbReference type="Proteomes" id="UP001197214"/>
    </source>
</evidence>
<dbReference type="NCBIfam" id="TIGR04353">
    <property type="entry name" value="PqqD_rel_X"/>
    <property type="match status" value="1"/>
</dbReference>
<comment type="caution">
    <text evidence="1">The sequence shown here is derived from an EMBL/GenBank/DDBJ whole genome shotgun (WGS) entry which is preliminary data.</text>
</comment>
<keyword evidence="2" id="KW-1185">Reference proteome</keyword>
<evidence type="ECO:0000313" key="1">
    <source>
        <dbReference type="EMBL" id="MBW4330364.1"/>
    </source>
</evidence>
<reference evidence="1 2" key="1">
    <citation type="submission" date="2021-07" db="EMBL/GenBank/DDBJ databases">
        <title>Stakelama flava sp. nov., a novel endophytic bacterium isolated from branch of Kandelia candel.</title>
        <authorList>
            <person name="Tuo L."/>
        </authorList>
    </citation>
    <scope>NUCLEOTIDE SEQUENCE [LARGE SCALE GENOMIC DNA]</scope>
    <source>
        <strain evidence="1 2">CBK3Z-3</strain>
    </source>
</reference>
<sequence length="91" mass="9707">MAGPQYLAEPARRIKSVRLGGITALFHRPSARTHLVGSPVPEILDALQETAMDANALLTFLQDRYEVADADPASLAARLAELEAAGLVRVA</sequence>
<dbReference type="InterPro" id="IPR027599">
    <property type="entry name" value="PqqD-rel_X"/>
</dbReference>
<proteinExistence type="predicted"/>
<gene>
    <name evidence="1" type="ORF">KY084_05690</name>
</gene>